<evidence type="ECO:0000256" key="6">
    <source>
        <dbReference type="ARBA" id="ARBA00023172"/>
    </source>
</evidence>
<dbReference type="InterPro" id="IPR021027">
    <property type="entry name" value="Transposase_put_HTH"/>
</dbReference>
<dbReference type="Proteomes" id="UP000000245">
    <property type="component" value="Plasmid pACRY04"/>
</dbReference>
<sequence>MMLTFRVRACPTRQQHAWFTACLDHTRDLYNAALEERLGAWRKARKRITLGEQGKALTELRRDAEYAAFPRRMQRWTLDRVDVAYREHVKRLADPARPRGDIRFRGKPFWRTIGFDSPIDFEMRDRGLYQRKALGGTLRLKRDRDLPPWENCKAITLTREDRRWFVNLTYEMPAPAHSPRLVPMRPVGLDLGLKTSVVRSDGAEIDAVGSLRAALPELRRLGRALARCKKRSRRRHKVKARLARLHAKISRRRGARLHEISARLVHHWDAVAVEDLNLAGLMRAGDRRAQGRGMRRKWRDFSPGRLVSLIEWKCQREGRAFARVDPRGTSQECAGCGSFVPKTLRDRMHRCENCGIVLDRDHNAALNVLNRAGWGPGGANPDGKVGNPADLVRDCPGNTAGDDPAGPRRGGLATSLHPTTCNRWNGAYGNSCSISYGYRKTVPRARGDEPRLGQYVIAAIVRSPRTRG</sequence>
<dbReference type="GO" id="GO:0032196">
    <property type="term" value="P:transposition"/>
    <property type="evidence" value="ECO:0007669"/>
    <property type="project" value="UniProtKB-KW"/>
</dbReference>
<evidence type="ECO:0000259" key="9">
    <source>
        <dbReference type="Pfam" id="PF12323"/>
    </source>
</evidence>
<keyword evidence="3" id="KW-0479">Metal-binding</keyword>
<evidence type="ECO:0000256" key="4">
    <source>
        <dbReference type="ARBA" id="ARBA00022833"/>
    </source>
</evidence>
<organism evidence="10 11">
    <name type="scientific">Acidiphilium cryptum (strain JF-5)</name>
    <dbReference type="NCBI Taxonomy" id="349163"/>
    <lineage>
        <taxon>Bacteria</taxon>
        <taxon>Pseudomonadati</taxon>
        <taxon>Pseudomonadota</taxon>
        <taxon>Alphaproteobacteria</taxon>
        <taxon>Acetobacterales</taxon>
        <taxon>Acidocellaceae</taxon>
        <taxon>Acidiphilium</taxon>
    </lineage>
</organism>
<feature type="domain" description="Probable transposase IS891/IS1136/IS1341" evidence="7">
    <location>
        <begin position="183"/>
        <end position="283"/>
    </location>
</feature>
<dbReference type="HOGENOM" id="CLU_032903_0_1_5"/>
<dbReference type="InterPro" id="IPR010095">
    <property type="entry name" value="Cas12f1-like_TNB"/>
</dbReference>
<feature type="domain" description="Cas12f1-like TNB" evidence="8">
    <location>
        <begin position="304"/>
        <end position="368"/>
    </location>
</feature>
<evidence type="ECO:0000256" key="5">
    <source>
        <dbReference type="ARBA" id="ARBA00023125"/>
    </source>
</evidence>
<keyword evidence="5" id="KW-0238">DNA-binding</keyword>
<keyword evidence="11" id="KW-1185">Reference proteome</keyword>
<evidence type="ECO:0000259" key="8">
    <source>
        <dbReference type="Pfam" id="PF07282"/>
    </source>
</evidence>
<dbReference type="RefSeq" id="WP_011930837.1">
    <property type="nucleotide sequence ID" value="NC_009470.1"/>
</dbReference>
<dbReference type="Pfam" id="PF07282">
    <property type="entry name" value="Cas12f1-like_TNB"/>
    <property type="match status" value="1"/>
</dbReference>
<dbReference type="GO" id="GO:0046872">
    <property type="term" value="F:metal ion binding"/>
    <property type="evidence" value="ECO:0007669"/>
    <property type="project" value="UniProtKB-KW"/>
</dbReference>
<evidence type="ECO:0000256" key="1">
    <source>
        <dbReference type="ARBA" id="ARBA00008761"/>
    </source>
</evidence>
<keyword evidence="10" id="KW-0614">Plasmid</keyword>
<keyword evidence="2" id="KW-0815">Transposition</keyword>
<accession>A5FU90</accession>
<dbReference type="NCBIfam" id="NF040570">
    <property type="entry name" value="guided_TnpB"/>
    <property type="match status" value="1"/>
</dbReference>
<keyword evidence="6" id="KW-0233">DNA recombination</keyword>
<protein>
    <submittedName>
        <fullName evidence="10">Transposase</fullName>
    </submittedName>
</protein>
<dbReference type="AlphaFoldDB" id="A5FU90"/>
<feature type="domain" description="Transposase putative helix-turn-helix" evidence="9">
    <location>
        <begin position="2"/>
        <end position="45"/>
    </location>
</feature>
<evidence type="ECO:0000313" key="10">
    <source>
        <dbReference type="EMBL" id="ABQ29172.1"/>
    </source>
</evidence>
<name>A5FU90_ACICJ</name>
<comment type="similarity">
    <text evidence="1">In the C-terminal section; belongs to the transposase 35 family.</text>
</comment>
<dbReference type="Pfam" id="PF12323">
    <property type="entry name" value="HTH_OrfB_IS605"/>
    <property type="match status" value="1"/>
</dbReference>
<reference evidence="10 11" key="1">
    <citation type="submission" date="2007-05" db="EMBL/GenBank/DDBJ databases">
        <title>Complete sequence of plasmid4 pACRY04 of Acidiphilium cryptum JF-5.</title>
        <authorList>
            <consortium name="US DOE Joint Genome Institute"/>
            <person name="Copeland A."/>
            <person name="Lucas S."/>
            <person name="Lapidus A."/>
            <person name="Barry K."/>
            <person name="Detter J.C."/>
            <person name="Glavina del Rio T."/>
            <person name="Hammon N."/>
            <person name="Israni S."/>
            <person name="Dalin E."/>
            <person name="Tice H."/>
            <person name="Pitluck S."/>
            <person name="Sims D."/>
            <person name="Brettin T."/>
            <person name="Bruce D."/>
            <person name="Han C."/>
            <person name="Schmutz J."/>
            <person name="Larimer F."/>
            <person name="Land M."/>
            <person name="Hauser L."/>
            <person name="Kyrpides N."/>
            <person name="Kim E."/>
            <person name="Magnuson T."/>
            <person name="Richardson P."/>
        </authorList>
    </citation>
    <scope>NUCLEOTIDE SEQUENCE [LARGE SCALE GENOMIC DNA]</scope>
    <source>
        <strain evidence="11">JF-5</strain>
        <plasmid evidence="11">Plasmid pACRY04</plasmid>
    </source>
</reference>
<dbReference type="eggNOG" id="COG0675">
    <property type="taxonomic scope" value="Bacteria"/>
</dbReference>
<dbReference type="Pfam" id="PF01385">
    <property type="entry name" value="OrfB_IS605"/>
    <property type="match status" value="1"/>
</dbReference>
<evidence type="ECO:0000256" key="3">
    <source>
        <dbReference type="ARBA" id="ARBA00022723"/>
    </source>
</evidence>
<dbReference type="InterPro" id="IPR001959">
    <property type="entry name" value="Transposase"/>
</dbReference>
<proteinExistence type="inferred from homology"/>
<keyword evidence="4" id="KW-0862">Zinc</keyword>
<dbReference type="EMBL" id="CP000692">
    <property type="protein sequence ID" value="ABQ29172.1"/>
    <property type="molecule type" value="Genomic_DNA"/>
</dbReference>
<evidence type="ECO:0000256" key="2">
    <source>
        <dbReference type="ARBA" id="ARBA00022578"/>
    </source>
</evidence>
<dbReference type="KEGG" id="acr:Acry_3575"/>
<dbReference type="GO" id="GO:0003677">
    <property type="term" value="F:DNA binding"/>
    <property type="evidence" value="ECO:0007669"/>
    <property type="project" value="UniProtKB-KW"/>
</dbReference>
<evidence type="ECO:0000313" key="11">
    <source>
        <dbReference type="Proteomes" id="UP000000245"/>
    </source>
</evidence>
<dbReference type="GO" id="GO:0006310">
    <property type="term" value="P:DNA recombination"/>
    <property type="evidence" value="ECO:0007669"/>
    <property type="project" value="UniProtKB-KW"/>
</dbReference>
<evidence type="ECO:0000259" key="7">
    <source>
        <dbReference type="Pfam" id="PF01385"/>
    </source>
</evidence>
<geneLocation type="plasmid" evidence="10 11">
    <name>pACRY04</name>
</geneLocation>
<gene>
    <name evidence="10" type="ordered locus">Acry_3575</name>
</gene>